<dbReference type="RefSeq" id="WP_270122060.1">
    <property type="nucleotide sequence ID" value="NZ_BAAAOM010000004.1"/>
</dbReference>
<name>A0A9X3PHU2_9ACTN</name>
<evidence type="ECO:0000313" key="5">
    <source>
        <dbReference type="Proteomes" id="UP001183604"/>
    </source>
</evidence>
<evidence type="ECO:0008006" key="6">
    <source>
        <dbReference type="Google" id="ProtNLM"/>
    </source>
</evidence>
<dbReference type="EMBL" id="JAPZVQ010000005">
    <property type="protein sequence ID" value="MDA1385600.1"/>
    <property type="molecule type" value="Genomic_DNA"/>
</dbReference>
<dbReference type="EMBL" id="JAVDYD010000001">
    <property type="protein sequence ID" value="MDR7339563.1"/>
    <property type="molecule type" value="Genomic_DNA"/>
</dbReference>
<evidence type="ECO:0000313" key="2">
    <source>
        <dbReference type="EMBL" id="MDA1385600.1"/>
    </source>
</evidence>
<proteinExistence type="predicted"/>
<evidence type="ECO:0000313" key="4">
    <source>
        <dbReference type="Proteomes" id="UP001145799"/>
    </source>
</evidence>
<evidence type="ECO:0000313" key="3">
    <source>
        <dbReference type="EMBL" id="MDR7339563.1"/>
    </source>
</evidence>
<keyword evidence="5" id="KW-1185">Reference proteome</keyword>
<gene>
    <name evidence="3" type="ORF">J2S69_003282</name>
    <name evidence="2" type="ORF">O2L01_11450</name>
</gene>
<feature type="chain" id="PRO_5040889684" description="PepSY domain-containing protein" evidence="1">
    <location>
        <begin position="26"/>
        <end position="239"/>
    </location>
</feature>
<dbReference type="AlphaFoldDB" id="A0A9X3PHU2"/>
<dbReference type="Proteomes" id="UP001183604">
    <property type="component" value="Unassembled WGS sequence"/>
</dbReference>
<reference evidence="3 5" key="2">
    <citation type="submission" date="2023-07" db="EMBL/GenBank/DDBJ databases">
        <title>Sequencing the genomes of 1000 actinobacteria strains.</title>
        <authorList>
            <person name="Klenk H.-P."/>
        </authorList>
    </citation>
    <scope>NUCLEOTIDE SEQUENCE [LARGE SCALE GENOMIC DNA]</scope>
    <source>
        <strain evidence="3 5">DSM 44724</strain>
    </source>
</reference>
<sequence>MGRIATAVVTGAVLVTVGTAAAVYAADDTEPEPDLPEPDMQTAQQLETAALEGTGLEIPEGWEIVDVRTEHHDERAVHVIRHQPGDYRLGGPHATVVLDQEGTILGFTKLSEEGAGAALLDEEEAEKRAFDFIHTVAPDYLGGLSVNFVQQHDETVTTDDGAEITVSGMKVKMHHEDGLYAWVIVGPDGGVLTYERDIAWDSGEGRRGTQMWLHDSWIAAYEGTGPQPAPPYADASREP</sequence>
<organism evidence="2 4">
    <name type="scientific">Glycomyces lechevalierae</name>
    <dbReference type="NCBI Taxonomy" id="256034"/>
    <lineage>
        <taxon>Bacteria</taxon>
        <taxon>Bacillati</taxon>
        <taxon>Actinomycetota</taxon>
        <taxon>Actinomycetes</taxon>
        <taxon>Glycomycetales</taxon>
        <taxon>Glycomycetaceae</taxon>
        <taxon>Glycomyces</taxon>
    </lineage>
</organism>
<protein>
    <recommendedName>
        <fullName evidence="6">PepSY domain-containing protein</fullName>
    </recommendedName>
</protein>
<accession>A0A9X3PHU2</accession>
<keyword evidence="1" id="KW-0732">Signal</keyword>
<feature type="signal peptide" evidence="1">
    <location>
        <begin position="1"/>
        <end position="25"/>
    </location>
</feature>
<dbReference type="Proteomes" id="UP001145799">
    <property type="component" value="Unassembled WGS sequence"/>
</dbReference>
<evidence type="ECO:0000256" key="1">
    <source>
        <dbReference type="SAM" id="SignalP"/>
    </source>
</evidence>
<reference evidence="2" key="1">
    <citation type="submission" date="2022-12" db="EMBL/GenBank/DDBJ databases">
        <title>Gycomyces niveus sp.nov., a novel actinomycete isolated from soil in Shouguang.</title>
        <authorList>
            <person name="Yang X."/>
        </authorList>
    </citation>
    <scope>NUCLEOTIDE SEQUENCE</scope>
    <source>
        <strain evidence="2">DSM 44724</strain>
    </source>
</reference>
<comment type="caution">
    <text evidence="2">The sequence shown here is derived from an EMBL/GenBank/DDBJ whole genome shotgun (WGS) entry which is preliminary data.</text>
</comment>